<dbReference type="Proteomes" id="UP000272025">
    <property type="component" value="Unassembled WGS sequence"/>
</dbReference>
<name>A0A3N2PZ73_SODAK</name>
<sequence length="315" mass="35523">MGDRERRRLELWSINVTDRGWGRQRRGLPEDVSRRWYKVIESQQYHVAYDAHFYQLPPPLTMLIIASILPSLALPGTSTCRGMTCFVPLNLLPVILLREAIKTLVVRQLHSPRFYGEYLVHAAGAPDDPDSSLMTAAAASMTWLYFSSYHAPSETNYAIDLPVDAMVPTASRTAPAPGDKDPNSSPKMRSATCSFFSVHDVESCSPHLFCIWRWVRFDGTCYAIHYSPRYIRSPDSVLSHSNPYQVLDLGVQTFSARQIAFPWVSFSILAIWISLYLVRRETGPASLDCLRTSSLPFEMINDVDPKLNQPSSSST</sequence>
<evidence type="ECO:0000313" key="2">
    <source>
        <dbReference type="EMBL" id="ROT39833.1"/>
    </source>
</evidence>
<dbReference type="AlphaFoldDB" id="A0A3N2PZ73"/>
<protein>
    <submittedName>
        <fullName evidence="2">Uncharacterized protein</fullName>
    </submittedName>
</protein>
<organism evidence="2 3">
    <name type="scientific">Sodiomyces alkalinus (strain CBS 110278 / VKM F-3762 / F11)</name>
    <name type="common">Alkaliphilic filamentous fungus</name>
    <dbReference type="NCBI Taxonomy" id="1314773"/>
    <lineage>
        <taxon>Eukaryota</taxon>
        <taxon>Fungi</taxon>
        <taxon>Dikarya</taxon>
        <taxon>Ascomycota</taxon>
        <taxon>Pezizomycotina</taxon>
        <taxon>Sordariomycetes</taxon>
        <taxon>Hypocreomycetidae</taxon>
        <taxon>Glomerellales</taxon>
        <taxon>Plectosphaerellaceae</taxon>
        <taxon>Sodiomyces</taxon>
    </lineage>
</organism>
<keyword evidence="3" id="KW-1185">Reference proteome</keyword>
<accession>A0A3N2PZ73</accession>
<keyword evidence="1" id="KW-0472">Membrane</keyword>
<keyword evidence="1" id="KW-1133">Transmembrane helix</keyword>
<evidence type="ECO:0000313" key="3">
    <source>
        <dbReference type="Proteomes" id="UP000272025"/>
    </source>
</evidence>
<dbReference type="GeneID" id="39583406"/>
<keyword evidence="1" id="KW-0812">Transmembrane</keyword>
<feature type="transmembrane region" description="Helical" evidence="1">
    <location>
        <begin position="260"/>
        <end position="278"/>
    </location>
</feature>
<reference evidence="2 3" key="1">
    <citation type="journal article" date="2018" name="Mol. Ecol.">
        <title>The obligate alkalophilic soda-lake fungus Sodiomyces alkalinus has shifted to a protein diet.</title>
        <authorList>
            <person name="Grum-Grzhimaylo A.A."/>
            <person name="Falkoski D.L."/>
            <person name="van den Heuvel J."/>
            <person name="Valero-Jimenez C.A."/>
            <person name="Min B."/>
            <person name="Choi I.G."/>
            <person name="Lipzen A."/>
            <person name="Daum C.G."/>
            <person name="Aanen D.K."/>
            <person name="Tsang A."/>
            <person name="Henrissat B."/>
            <person name="Bilanenko E.N."/>
            <person name="de Vries R.P."/>
            <person name="van Kan J.A.L."/>
            <person name="Grigoriev I.V."/>
            <person name="Debets A.J.M."/>
        </authorList>
    </citation>
    <scope>NUCLEOTIDE SEQUENCE [LARGE SCALE GENOMIC DNA]</scope>
    <source>
        <strain evidence="2 3">F11</strain>
    </source>
</reference>
<evidence type="ECO:0000256" key="1">
    <source>
        <dbReference type="SAM" id="Phobius"/>
    </source>
</evidence>
<gene>
    <name evidence="2" type="ORF">SODALDRAFT_377749</name>
</gene>
<dbReference type="RefSeq" id="XP_028467639.1">
    <property type="nucleotide sequence ID" value="XM_028614929.1"/>
</dbReference>
<dbReference type="EMBL" id="ML119053">
    <property type="protein sequence ID" value="ROT39833.1"/>
    <property type="molecule type" value="Genomic_DNA"/>
</dbReference>
<proteinExistence type="predicted"/>